<sequence>MFKKNLLNKLHVDEQKLEAAKASTASYFGELKSIMTKKDEEEAKQVEEPQATVSEQPTDRDKKALFTYKQGDKEIVVEKNDVLDTAELLIDVSSPRSAAKRLIKMMRD</sequence>
<name>A0A1C0YZ98_9BACL</name>
<dbReference type="AlphaFoldDB" id="A0A1C0YZ98"/>
<evidence type="ECO:0000256" key="1">
    <source>
        <dbReference type="SAM" id="MobiDB-lite"/>
    </source>
</evidence>
<keyword evidence="3" id="KW-1185">Reference proteome</keyword>
<reference evidence="2 3" key="1">
    <citation type="submission" date="2016-07" db="EMBL/GenBank/DDBJ databases">
        <title>Caryophanon latum genome sequencing.</title>
        <authorList>
            <person name="Verma A."/>
            <person name="Pal Y."/>
            <person name="Krishnamurthi S."/>
        </authorList>
    </citation>
    <scope>NUCLEOTIDE SEQUENCE [LARGE SCALE GENOMIC DNA]</scope>
    <source>
        <strain evidence="2 3">DSM 14151</strain>
    </source>
</reference>
<organism evidence="2 3">
    <name type="scientific">Caryophanon latum</name>
    <dbReference type="NCBI Taxonomy" id="33977"/>
    <lineage>
        <taxon>Bacteria</taxon>
        <taxon>Bacillati</taxon>
        <taxon>Bacillota</taxon>
        <taxon>Bacilli</taxon>
        <taxon>Bacillales</taxon>
        <taxon>Caryophanaceae</taxon>
        <taxon>Caryophanon</taxon>
    </lineage>
</organism>
<proteinExistence type="predicted"/>
<feature type="region of interest" description="Disordered" evidence="1">
    <location>
        <begin position="39"/>
        <end position="60"/>
    </location>
</feature>
<accession>A0A1C0YZ98</accession>
<dbReference type="Proteomes" id="UP000093482">
    <property type="component" value="Unassembled WGS sequence"/>
</dbReference>
<gene>
    <name evidence="2" type="ORF">A6K76_06375</name>
</gene>
<comment type="caution">
    <text evidence="2">The sequence shown here is derived from an EMBL/GenBank/DDBJ whole genome shotgun (WGS) entry which is preliminary data.</text>
</comment>
<evidence type="ECO:0000313" key="3">
    <source>
        <dbReference type="Proteomes" id="UP000093482"/>
    </source>
</evidence>
<dbReference type="RefSeq" id="WP_066462324.1">
    <property type="nucleotide sequence ID" value="NZ_MATO01000015.1"/>
</dbReference>
<dbReference type="OrthoDB" id="10020193at2"/>
<protein>
    <submittedName>
        <fullName evidence="2">Uncharacterized protein</fullName>
    </submittedName>
</protein>
<evidence type="ECO:0000313" key="2">
    <source>
        <dbReference type="EMBL" id="OCS92507.1"/>
    </source>
</evidence>
<dbReference type="EMBL" id="MATO01000015">
    <property type="protein sequence ID" value="OCS92507.1"/>
    <property type="molecule type" value="Genomic_DNA"/>
</dbReference>